<feature type="transmembrane region" description="Helical" evidence="1">
    <location>
        <begin position="197"/>
        <end position="215"/>
    </location>
</feature>
<feature type="transmembrane region" description="Helical" evidence="1">
    <location>
        <begin position="79"/>
        <end position="103"/>
    </location>
</feature>
<dbReference type="Proteomes" id="UP000034004">
    <property type="component" value="Unassembled WGS sequence"/>
</dbReference>
<name>A0A0G0ASU6_9BACT</name>
<evidence type="ECO:0000313" key="3">
    <source>
        <dbReference type="Proteomes" id="UP000034004"/>
    </source>
</evidence>
<organism evidence="2 3">
    <name type="scientific">Candidatus Roizmanbacteria bacterium GW2011_GWC2_34_23</name>
    <dbReference type="NCBI Taxonomy" id="1618484"/>
    <lineage>
        <taxon>Bacteria</taxon>
        <taxon>Candidatus Roizmaniibacteriota</taxon>
    </lineage>
</organism>
<proteinExistence type="predicted"/>
<feature type="transmembrane region" description="Helical" evidence="1">
    <location>
        <begin position="37"/>
        <end position="58"/>
    </location>
</feature>
<evidence type="ECO:0000313" key="2">
    <source>
        <dbReference type="EMBL" id="KKP60143.1"/>
    </source>
</evidence>
<accession>A0A0G0ASU6</accession>
<reference evidence="2 3" key="1">
    <citation type="journal article" date="2015" name="Nature">
        <title>rRNA introns, odd ribosomes, and small enigmatic genomes across a large radiation of phyla.</title>
        <authorList>
            <person name="Brown C.T."/>
            <person name="Hug L.A."/>
            <person name="Thomas B.C."/>
            <person name="Sharon I."/>
            <person name="Castelle C.J."/>
            <person name="Singh A."/>
            <person name="Wilkins M.J."/>
            <person name="Williams K.H."/>
            <person name="Banfield J.F."/>
        </authorList>
    </citation>
    <scope>NUCLEOTIDE SEQUENCE [LARGE SCALE GENOMIC DNA]</scope>
</reference>
<keyword evidence="1" id="KW-0812">Transmembrane</keyword>
<gene>
    <name evidence="2" type="ORF">UR56_C0029G0002</name>
</gene>
<comment type="caution">
    <text evidence="2">The sequence shown here is derived from an EMBL/GenBank/DDBJ whole genome shotgun (WGS) entry which is preliminary data.</text>
</comment>
<keyword evidence="1" id="KW-1133">Transmembrane helix</keyword>
<feature type="transmembrane region" description="Helical" evidence="1">
    <location>
        <begin position="109"/>
        <end position="134"/>
    </location>
</feature>
<feature type="transmembrane region" description="Helical" evidence="1">
    <location>
        <begin position="236"/>
        <end position="256"/>
    </location>
</feature>
<dbReference type="AlphaFoldDB" id="A0A0G0ASU6"/>
<keyword evidence="1" id="KW-0472">Membrane</keyword>
<feature type="transmembrane region" description="Helical" evidence="1">
    <location>
        <begin position="276"/>
        <end position="297"/>
    </location>
</feature>
<feature type="transmembrane region" description="Helical" evidence="1">
    <location>
        <begin position="155"/>
        <end position="177"/>
    </location>
</feature>
<sequence>MTHRIFGYIYKHEGIIGLIGFVGSFLLMLKLGKNINIFNVFPAGISWFCAFLIGDYLSRFFHEGSIFPHRTDQKNKFRRLILAALIMNLFSDLTGSWFMRLWYYPNINLFLYFILAPLGYILFGLALYVFYRFFKRNNDHDVKPGRMNNFQNISYKLIINGGFVLSIIGFVISLSNYQKFYQQINLKWFQVYLDSKIVVDLSYFIVLWLSVFFMLEYTCYRLNQETLIRDIIRGNFLPLFSIFVASAACIILVEFFNYPFELWVFSNWPLGSIRFLGIPILAFFLWPMQYLILLPLIRIFDGKNIENVW</sequence>
<protein>
    <submittedName>
        <fullName evidence="2">Uncharacterized protein</fullName>
    </submittedName>
</protein>
<dbReference type="STRING" id="1618484.UR56_C0029G0002"/>
<feature type="transmembrane region" description="Helical" evidence="1">
    <location>
        <begin position="12"/>
        <end position="31"/>
    </location>
</feature>
<evidence type="ECO:0000256" key="1">
    <source>
        <dbReference type="SAM" id="Phobius"/>
    </source>
</evidence>
<dbReference type="EMBL" id="LBPR01000029">
    <property type="protein sequence ID" value="KKP60143.1"/>
    <property type="molecule type" value="Genomic_DNA"/>
</dbReference>